<keyword evidence="2" id="KW-0812">Transmembrane</keyword>
<dbReference type="EMBL" id="CAICTM010000568">
    <property type="protein sequence ID" value="CAB9513059.1"/>
    <property type="molecule type" value="Genomic_DNA"/>
</dbReference>
<protein>
    <submittedName>
        <fullName evidence="3">Glutamine cyclotransferase</fullName>
    </submittedName>
</protein>
<name>A0A9N8E5H3_9STRA</name>
<dbReference type="AlphaFoldDB" id="A0A9N8E5H3"/>
<evidence type="ECO:0000313" key="4">
    <source>
        <dbReference type="Proteomes" id="UP001153069"/>
    </source>
</evidence>
<evidence type="ECO:0000256" key="1">
    <source>
        <dbReference type="SAM" id="MobiDB-lite"/>
    </source>
</evidence>
<evidence type="ECO:0000313" key="3">
    <source>
        <dbReference type="EMBL" id="CAB9513059.1"/>
    </source>
</evidence>
<dbReference type="Pfam" id="PF05096">
    <property type="entry name" value="Glu_cyclase_2"/>
    <property type="match status" value="1"/>
</dbReference>
<evidence type="ECO:0000256" key="2">
    <source>
        <dbReference type="SAM" id="Phobius"/>
    </source>
</evidence>
<dbReference type="SUPFAM" id="SSF50969">
    <property type="entry name" value="YVTN repeat-like/Quinoprotein amine dehydrogenase"/>
    <property type="match status" value="1"/>
</dbReference>
<reference evidence="3" key="1">
    <citation type="submission" date="2020-06" db="EMBL/GenBank/DDBJ databases">
        <authorList>
            <consortium name="Plant Systems Biology data submission"/>
        </authorList>
    </citation>
    <scope>NUCLEOTIDE SEQUENCE</scope>
    <source>
        <strain evidence="3">D6</strain>
    </source>
</reference>
<keyword evidence="4" id="KW-1185">Reference proteome</keyword>
<organism evidence="3 4">
    <name type="scientific">Seminavis robusta</name>
    <dbReference type="NCBI Taxonomy" id="568900"/>
    <lineage>
        <taxon>Eukaryota</taxon>
        <taxon>Sar</taxon>
        <taxon>Stramenopiles</taxon>
        <taxon>Ochrophyta</taxon>
        <taxon>Bacillariophyta</taxon>
        <taxon>Bacillariophyceae</taxon>
        <taxon>Bacillariophycidae</taxon>
        <taxon>Naviculales</taxon>
        <taxon>Naviculaceae</taxon>
        <taxon>Seminavis</taxon>
    </lineage>
</organism>
<comment type="caution">
    <text evidence="3">The sequence shown here is derived from an EMBL/GenBank/DDBJ whole genome shotgun (WGS) entry which is preliminary data.</text>
</comment>
<dbReference type="GO" id="GO:0016603">
    <property type="term" value="F:glutaminyl-peptide cyclotransferase activity"/>
    <property type="evidence" value="ECO:0007669"/>
    <property type="project" value="InterPro"/>
</dbReference>
<dbReference type="InterPro" id="IPR007788">
    <property type="entry name" value="QCT"/>
</dbReference>
<dbReference type="Proteomes" id="UP001153069">
    <property type="component" value="Unassembled WGS sequence"/>
</dbReference>
<keyword evidence="2" id="KW-1133">Transmembrane helix</keyword>
<keyword evidence="2" id="KW-0472">Membrane</keyword>
<feature type="region of interest" description="Disordered" evidence="1">
    <location>
        <begin position="74"/>
        <end position="96"/>
    </location>
</feature>
<dbReference type="PANTHER" id="PTHR31270">
    <property type="entry name" value="GLUTAMINYL-PEPTIDE CYCLOTRANSFERASE"/>
    <property type="match status" value="1"/>
</dbReference>
<dbReference type="OrthoDB" id="409395at2759"/>
<feature type="compositionally biased region" description="Low complexity" evidence="1">
    <location>
        <begin position="74"/>
        <end position="85"/>
    </location>
</feature>
<sequence>MMDHQGGQRAQSSKRRIIFVGVILLMVCVVVAVAVPVAEAKRGSNGEHEDDIEAMLEPKAGFDSKTQLSVTLDDLHSSTSSNSTDDLSDDALEDGPLSMNGTVASNHTFTNATQNISRDITQDSSNADTEESIMIQPLPPPGLAVIVDSFTVLATISHDSQAFTQGLTFDPLDSSVVYESTGLYGRSSVRKVDITTGEVLLKTDTSREMFGEGLAYYTTKTTPAEGRLIHITWQSQRGFIFDAETLTVLEEFRFETERNQGWGITYNPIADQFLVTDGSSMLHFGIVISTRCTYSSHPPIG</sequence>
<dbReference type="InterPro" id="IPR011044">
    <property type="entry name" value="Quino_amine_DH_bsu"/>
</dbReference>
<proteinExistence type="predicted"/>
<dbReference type="PANTHER" id="PTHR31270:SF1">
    <property type="entry name" value="GLUTAMINYL-PEPTIDE CYCLOTRANSFERASE"/>
    <property type="match status" value="1"/>
</dbReference>
<gene>
    <name evidence="3" type="ORF">SEMRO_569_G168290.1</name>
</gene>
<feature type="transmembrane region" description="Helical" evidence="2">
    <location>
        <begin position="17"/>
        <end position="38"/>
    </location>
</feature>
<accession>A0A9N8E5H3</accession>